<feature type="region of interest" description="Disordered" evidence="1">
    <location>
        <begin position="1"/>
        <end position="60"/>
    </location>
</feature>
<dbReference type="Gramene" id="OB03G39260.1">
    <property type="protein sequence ID" value="OB03G39260.1"/>
    <property type="gene ID" value="OB03G39260"/>
</dbReference>
<feature type="compositionally biased region" description="Polar residues" evidence="1">
    <location>
        <begin position="1"/>
        <end position="14"/>
    </location>
</feature>
<evidence type="ECO:0000256" key="1">
    <source>
        <dbReference type="SAM" id="MobiDB-lite"/>
    </source>
</evidence>
<feature type="compositionally biased region" description="Basic residues" evidence="1">
    <location>
        <begin position="24"/>
        <end position="35"/>
    </location>
</feature>
<proteinExistence type="predicted"/>
<reference evidence="2" key="2">
    <citation type="submission" date="2013-04" db="UniProtKB">
        <authorList>
            <consortium name="EnsemblPlants"/>
        </authorList>
    </citation>
    <scope>IDENTIFICATION</scope>
</reference>
<dbReference type="Proteomes" id="UP000006038">
    <property type="component" value="Chromosome 3"/>
</dbReference>
<organism evidence="2">
    <name type="scientific">Oryza brachyantha</name>
    <name type="common">malo sina</name>
    <dbReference type="NCBI Taxonomy" id="4533"/>
    <lineage>
        <taxon>Eukaryota</taxon>
        <taxon>Viridiplantae</taxon>
        <taxon>Streptophyta</taxon>
        <taxon>Embryophyta</taxon>
        <taxon>Tracheophyta</taxon>
        <taxon>Spermatophyta</taxon>
        <taxon>Magnoliopsida</taxon>
        <taxon>Liliopsida</taxon>
        <taxon>Poales</taxon>
        <taxon>Poaceae</taxon>
        <taxon>BOP clade</taxon>
        <taxon>Oryzoideae</taxon>
        <taxon>Oryzeae</taxon>
        <taxon>Oryzinae</taxon>
        <taxon>Oryza</taxon>
    </lineage>
</organism>
<accession>J3LSA0</accession>
<sequence length="60" mass="6852">PTTAQNRVPLQSRTPRGGTEPQRGLRRRAKKKKKNSGCSCRPPHWFSPTHIQIRKLPPDP</sequence>
<name>J3LSA0_ORYBR</name>
<dbReference type="HOGENOM" id="CLU_2948775_0_0_1"/>
<evidence type="ECO:0000313" key="2">
    <source>
        <dbReference type="EnsemblPlants" id="OB03G39260.1"/>
    </source>
</evidence>
<dbReference type="AlphaFoldDB" id="J3LSA0"/>
<keyword evidence="3" id="KW-1185">Reference proteome</keyword>
<evidence type="ECO:0000313" key="3">
    <source>
        <dbReference type="Proteomes" id="UP000006038"/>
    </source>
</evidence>
<dbReference type="EnsemblPlants" id="OB03G39260.1">
    <property type="protein sequence ID" value="OB03G39260.1"/>
    <property type="gene ID" value="OB03G39260"/>
</dbReference>
<protein>
    <submittedName>
        <fullName evidence="2">Uncharacterized protein</fullName>
    </submittedName>
</protein>
<reference evidence="2" key="1">
    <citation type="journal article" date="2013" name="Nat. Commun.">
        <title>Whole-genome sequencing of Oryza brachyantha reveals mechanisms underlying Oryza genome evolution.</title>
        <authorList>
            <person name="Chen J."/>
            <person name="Huang Q."/>
            <person name="Gao D."/>
            <person name="Wang J."/>
            <person name="Lang Y."/>
            <person name="Liu T."/>
            <person name="Li B."/>
            <person name="Bai Z."/>
            <person name="Luis Goicoechea J."/>
            <person name="Liang C."/>
            <person name="Chen C."/>
            <person name="Zhang W."/>
            <person name="Sun S."/>
            <person name="Liao Y."/>
            <person name="Zhang X."/>
            <person name="Yang L."/>
            <person name="Song C."/>
            <person name="Wang M."/>
            <person name="Shi J."/>
            <person name="Liu G."/>
            <person name="Liu J."/>
            <person name="Zhou H."/>
            <person name="Zhou W."/>
            <person name="Yu Q."/>
            <person name="An N."/>
            <person name="Chen Y."/>
            <person name="Cai Q."/>
            <person name="Wang B."/>
            <person name="Liu B."/>
            <person name="Min J."/>
            <person name="Huang Y."/>
            <person name="Wu H."/>
            <person name="Li Z."/>
            <person name="Zhang Y."/>
            <person name="Yin Y."/>
            <person name="Song W."/>
            <person name="Jiang J."/>
            <person name="Jackson S.A."/>
            <person name="Wing R.A."/>
            <person name="Wang J."/>
            <person name="Chen M."/>
        </authorList>
    </citation>
    <scope>NUCLEOTIDE SEQUENCE [LARGE SCALE GENOMIC DNA]</scope>
    <source>
        <strain evidence="2">cv. IRGC 101232</strain>
    </source>
</reference>